<dbReference type="KEGG" id="mut:GVT53_02680"/>
<protein>
    <submittedName>
        <fullName evidence="2">Serine/threonine-protein phosphatase</fullName>
    </submittedName>
</protein>
<evidence type="ECO:0000259" key="1">
    <source>
        <dbReference type="PROSITE" id="PS51746"/>
    </source>
</evidence>
<dbReference type="AlphaFoldDB" id="A0A6G7IYE7"/>
<dbReference type="RefSeq" id="WP_166247300.1">
    <property type="nucleotide sequence ID" value="NZ_CP049616.1"/>
</dbReference>
<dbReference type="InterPro" id="IPR036457">
    <property type="entry name" value="PPM-type-like_dom_sf"/>
</dbReference>
<feature type="domain" description="PPM-type phosphatase" evidence="1">
    <location>
        <begin position="1"/>
        <end position="244"/>
    </location>
</feature>
<sequence>MEIQLPVRCNEIGSRESNEDTIYPAIPTKDSRLFMVCDGVGGQAKGELASRLVCNEMASFIKDNPSRGVQDPAYWSKALEFVENTFREHLRNFPESKGMASTLSLLYISGQVGKVQIAWLGDSRIYHIRDGEVLYRTKDHSVVEAMLDMGEITPREARNHPKRHIITRAINGLNPSKVDVKTIENLQENDFFMLCSDGILENIDEEKIGKLFKKEIPVEKISAMITAEAKGNTKDNYSFYLIKIDKI</sequence>
<evidence type="ECO:0000313" key="2">
    <source>
        <dbReference type="EMBL" id="QII43631.1"/>
    </source>
</evidence>
<evidence type="ECO:0000313" key="3">
    <source>
        <dbReference type="Proteomes" id="UP000502928"/>
    </source>
</evidence>
<dbReference type="EMBL" id="CP049616">
    <property type="protein sequence ID" value="QII43631.1"/>
    <property type="molecule type" value="Genomic_DNA"/>
</dbReference>
<dbReference type="Proteomes" id="UP000502928">
    <property type="component" value="Chromosome"/>
</dbReference>
<dbReference type="Pfam" id="PF13672">
    <property type="entry name" value="PP2C_2"/>
    <property type="match status" value="1"/>
</dbReference>
<gene>
    <name evidence="2" type="ORF">GVT53_02680</name>
</gene>
<organism evidence="2 3">
    <name type="scientific">Flagellimonas oceani</name>
    <dbReference type="NCBI Taxonomy" id="2698672"/>
    <lineage>
        <taxon>Bacteria</taxon>
        <taxon>Pseudomonadati</taxon>
        <taxon>Bacteroidota</taxon>
        <taxon>Flavobacteriia</taxon>
        <taxon>Flavobacteriales</taxon>
        <taxon>Flavobacteriaceae</taxon>
        <taxon>Flagellimonas</taxon>
    </lineage>
</organism>
<dbReference type="Gene3D" id="3.60.40.10">
    <property type="entry name" value="PPM-type phosphatase domain"/>
    <property type="match status" value="1"/>
</dbReference>
<proteinExistence type="predicted"/>
<accession>A0A6G7IYE7</accession>
<dbReference type="SMART" id="SM00331">
    <property type="entry name" value="PP2C_SIG"/>
    <property type="match status" value="1"/>
</dbReference>
<dbReference type="SMART" id="SM00332">
    <property type="entry name" value="PP2Cc"/>
    <property type="match status" value="1"/>
</dbReference>
<dbReference type="CDD" id="cd00143">
    <property type="entry name" value="PP2Cc"/>
    <property type="match status" value="1"/>
</dbReference>
<dbReference type="InterPro" id="IPR001932">
    <property type="entry name" value="PPM-type_phosphatase-like_dom"/>
</dbReference>
<keyword evidence="3" id="KW-1185">Reference proteome</keyword>
<reference evidence="2 3" key="1">
    <citation type="submission" date="2020-02" db="EMBL/GenBank/DDBJ databases">
        <title>Complete genome of Muricauda sp. 501str8.</title>
        <authorList>
            <person name="Dong B."/>
            <person name="Zhu S."/>
            <person name="Yang J."/>
            <person name="Chen J."/>
        </authorList>
    </citation>
    <scope>NUCLEOTIDE SEQUENCE [LARGE SCALE GENOMIC DNA]</scope>
    <source>
        <strain evidence="2 3">501str8</strain>
    </source>
</reference>
<name>A0A6G7IYE7_9FLAO</name>
<dbReference type="PROSITE" id="PS51746">
    <property type="entry name" value="PPM_2"/>
    <property type="match status" value="1"/>
</dbReference>
<dbReference type="SUPFAM" id="SSF81606">
    <property type="entry name" value="PP2C-like"/>
    <property type="match status" value="1"/>
</dbReference>